<dbReference type="PATRIC" id="fig|981333.9.peg.821"/>
<dbReference type="InterPro" id="IPR058240">
    <property type="entry name" value="rSAM_sf"/>
</dbReference>
<dbReference type="GO" id="GO:0046872">
    <property type="term" value="F:metal ion binding"/>
    <property type="evidence" value="ECO:0007669"/>
    <property type="project" value="UniProtKB-KW"/>
</dbReference>
<dbReference type="SFLD" id="SFLDG01383">
    <property type="entry name" value="cyclic_pyranopterin_phosphate"/>
    <property type="match status" value="1"/>
</dbReference>
<organism evidence="12 13">
    <name type="scientific">Acinetobacter parvus DSM 16617 = CIP 108168</name>
    <dbReference type="NCBI Taxonomy" id="981333"/>
    <lineage>
        <taxon>Bacteria</taxon>
        <taxon>Pseudomonadati</taxon>
        <taxon>Pseudomonadota</taxon>
        <taxon>Gammaproteobacteria</taxon>
        <taxon>Moraxellales</taxon>
        <taxon>Moraxellaceae</taxon>
        <taxon>Acinetobacter</taxon>
    </lineage>
</organism>
<keyword evidence="8 10" id="KW-0501">Molybdenum cofactor biosynthesis</keyword>
<comment type="cofactor">
    <cofactor evidence="10">
        <name>[4Fe-4S] cluster</name>
        <dbReference type="ChEBI" id="CHEBI:49883"/>
    </cofactor>
    <text evidence="10">Binds 2 [4Fe-4S] clusters. Binds 1 [4Fe-4S] cluster coordinated with 3 cysteines and an exchangeable S-adenosyl-L-methionine and 1 [4Fe-4S] cluster coordinated with 3 cysteines and the GTP-derived substrate.</text>
</comment>
<evidence type="ECO:0000256" key="9">
    <source>
        <dbReference type="ARBA" id="ARBA00023239"/>
    </source>
</evidence>
<dbReference type="RefSeq" id="WP_004681210.1">
    <property type="nucleotide sequence ID" value="NZ_AIEB01000036.1"/>
</dbReference>
<dbReference type="PANTHER" id="PTHR22960">
    <property type="entry name" value="MOLYBDOPTERIN COFACTOR SYNTHESIS PROTEIN A"/>
    <property type="match status" value="1"/>
</dbReference>
<dbReference type="SUPFAM" id="SSF102114">
    <property type="entry name" value="Radical SAM enzymes"/>
    <property type="match status" value="1"/>
</dbReference>
<evidence type="ECO:0000313" key="13">
    <source>
        <dbReference type="Proteomes" id="UP000023776"/>
    </source>
</evidence>
<keyword evidence="3 10" id="KW-0479">Metal-binding</keyword>
<accession>N8RSA5</accession>
<dbReference type="GO" id="GO:0006777">
    <property type="term" value="P:Mo-molybdopterin cofactor biosynthetic process"/>
    <property type="evidence" value="ECO:0007669"/>
    <property type="project" value="UniProtKB-UniRule"/>
</dbReference>
<evidence type="ECO:0000256" key="7">
    <source>
        <dbReference type="ARBA" id="ARBA00023134"/>
    </source>
</evidence>
<dbReference type="GO" id="GO:0051539">
    <property type="term" value="F:4 iron, 4 sulfur cluster binding"/>
    <property type="evidence" value="ECO:0007669"/>
    <property type="project" value="UniProtKB-UniRule"/>
</dbReference>
<comment type="caution">
    <text evidence="12">The sequence shown here is derived from an EMBL/GenBank/DDBJ whole genome shotgun (WGS) entry which is preliminary data.</text>
</comment>
<dbReference type="InterPro" id="IPR040064">
    <property type="entry name" value="MoaA-like"/>
</dbReference>
<dbReference type="GO" id="GO:0061798">
    <property type="term" value="F:GTP 3',8'-cyclase activity"/>
    <property type="evidence" value="ECO:0007669"/>
    <property type="project" value="UniProtKB-UniRule"/>
</dbReference>
<evidence type="ECO:0000256" key="5">
    <source>
        <dbReference type="ARBA" id="ARBA00023004"/>
    </source>
</evidence>
<reference evidence="12 13" key="1">
    <citation type="submission" date="2013-02" db="EMBL/GenBank/DDBJ databases">
        <title>The Genome Sequence of Acinetobacter parvus CIP 108168.</title>
        <authorList>
            <consortium name="The Broad Institute Genome Sequencing Platform"/>
            <consortium name="The Broad Institute Genome Sequencing Center for Infectious Disease"/>
            <person name="Cerqueira G."/>
            <person name="Feldgarden M."/>
            <person name="Courvalin P."/>
            <person name="Perichon B."/>
            <person name="Grillot-Courvalin C."/>
            <person name="Clermont D."/>
            <person name="Rocha E."/>
            <person name="Yoon E.-J."/>
            <person name="Nemec A."/>
            <person name="Walker B."/>
            <person name="Young S.K."/>
            <person name="Zeng Q."/>
            <person name="Gargeya S."/>
            <person name="Fitzgerald M."/>
            <person name="Haas B."/>
            <person name="Abouelleil A."/>
            <person name="Alvarado L."/>
            <person name="Arachchi H.M."/>
            <person name="Berlin A.M."/>
            <person name="Chapman S.B."/>
            <person name="Dewar J."/>
            <person name="Goldberg J."/>
            <person name="Griggs A."/>
            <person name="Gujja S."/>
            <person name="Hansen M."/>
            <person name="Howarth C."/>
            <person name="Imamovic A."/>
            <person name="Larimer J."/>
            <person name="McCowan C."/>
            <person name="Murphy C."/>
            <person name="Neiman D."/>
            <person name="Pearson M."/>
            <person name="Priest M."/>
            <person name="Roberts A."/>
            <person name="Saif S."/>
            <person name="Shea T."/>
            <person name="Sisk P."/>
            <person name="Sykes S."/>
            <person name="Wortman J."/>
            <person name="Nusbaum C."/>
            <person name="Birren B."/>
        </authorList>
    </citation>
    <scope>NUCLEOTIDE SEQUENCE [LARGE SCALE GENOMIC DNA]</scope>
    <source>
        <strain evidence="12 13">CIP 108168</strain>
    </source>
</reference>
<evidence type="ECO:0000256" key="8">
    <source>
        <dbReference type="ARBA" id="ARBA00023150"/>
    </source>
</evidence>
<feature type="binding site" evidence="10">
    <location>
        <position position="20"/>
    </location>
    <ligand>
        <name>GTP</name>
        <dbReference type="ChEBI" id="CHEBI:37565"/>
    </ligand>
</feature>
<keyword evidence="9 10" id="KW-0456">Lyase</keyword>
<feature type="binding site" evidence="10">
    <location>
        <position position="102"/>
    </location>
    <ligand>
        <name>GTP</name>
        <dbReference type="ChEBI" id="CHEBI:37565"/>
    </ligand>
</feature>
<dbReference type="SFLD" id="SFLDG01386">
    <property type="entry name" value="main_SPASM_domain-containing"/>
    <property type="match status" value="1"/>
</dbReference>
<proteinExistence type="inferred from homology"/>
<feature type="binding site" evidence="10">
    <location>
        <position position="34"/>
    </location>
    <ligand>
        <name>[4Fe-4S] cluster</name>
        <dbReference type="ChEBI" id="CHEBI:49883"/>
        <label>1</label>
        <note>4Fe-4S-S-AdoMet</note>
    </ligand>
</feature>
<feature type="binding site" evidence="10">
    <location>
        <position position="73"/>
    </location>
    <ligand>
        <name>S-adenosyl-L-methionine</name>
        <dbReference type="ChEBI" id="CHEBI:59789"/>
    </ligand>
</feature>
<dbReference type="InterPro" id="IPR006638">
    <property type="entry name" value="Elp3/MiaA/NifB-like_rSAM"/>
</dbReference>
<evidence type="ECO:0000313" key="12">
    <source>
        <dbReference type="EMBL" id="ENU36997.1"/>
    </source>
</evidence>
<name>N8RSA5_9GAMM</name>
<feature type="binding site" evidence="10">
    <location>
        <position position="33"/>
    </location>
    <ligand>
        <name>S-adenosyl-L-methionine</name>
        <dbReference type="ChEBI" id="CHEBI:59789"/>
    </ligand>
</feature>
<keyword evidence="13" id="KW-1185">Reference proteome</keyword>
<evidence type="ECO:0000256" key="10">
    <source>
        <dbReference type="HAMAP-Rule" id="MF_01225"/>
    </source>
</evidence>
<dbReference type="InterPro" id="IPR013785">
    <property type="entry name" value="Aldolase_TIM"/>
</dbReference>
<evidence type="ECO:0000256" key="1">
    <source>
        <dbReference type="ARBA" id="ARBA00022485"/>
    </source>
</evidence>
<dbReference type="HOGENOM" id="CLU_009273_0_1_6"/>
<dbReference type="EMBL" id="APOM01000026">
    <property type="protein sequence ID" value="ENU36997.1"/>
    <property type="molecule type" value="Genomic_DNA"/>
</dbReference>
<feature type="binding site" evidence="10">
    <location>
        <position position="273"/>
    </location>
    <ligand>
        <name>[4Fe-4S] cluster</name>
        <dbReference type="ChEBI" id="CHEBI:49883"/>
        <label>2</label>
        <note>4Fe-4S-substrate</note>
    </ligand>
</feature>
<feature type="binding site" evidence="10">
    <location>
        <position position="126"/>
    </location>
    <ligand>
        <name>S-adenosyl-L-methionine</name>
        <dbReference type="ChEBI" id="CHEBI:59789"/>
    </ligand>
</feature>
<evidence type="ECO:0000256" key="4">
    <source>
        <dbReference type="ARBA" id="ARBA00022741"/>
    </source>
</evidence>
<protein>
    <recommendedName>
        <fullName evidence="10">GTP 3',8-cyclase</fullName>
        <ecNumber evidence="10">4.1.99.22</ecNumber>
    </recommendedName>
    <alternativeName>
        <fullName evidence="10">Molybdenum cofactor biosynthesis protein A</fullName>
    </alternativeName>
</protein>
<feature type="binding site" evidence="10">
    <location>
        <position position="195"/>
    </location>
    <ligand>
        <name>S-adenosyl-L-methionine</name>
        <dbReference type="ChEBI" id="CHEBI:59789"/>
    </ligand>
</feature>
<keyword evidence="2 10" id="KW-0949">S-adenosyl-L-methionine</keyword>
<comment type="catalytic activity">
    <reaction evidence="10">
        <text>GTP + AH2 + S-adenosyl-L-methionine = (8S)-3',8-cyclo-7,8-dihydroguanosine 5'-triphosphate + 5'-deoxyadenosine + L-methionine + A + H(+)</text>
        <dbReference type="Rhea" id="RHEA:49576"/>
        <dbReference type="ChEBI" id="CHEBI:13193"/>
        <dbReference type="ChEBI" id="CHEBI:15378"/>
        <dbReference type="ChEBI" id="CHEBI:17319"/>
        <dbReference type="ChEBI" id="CHEBI:17499"/>
        <dbReference type="ChEBI" id="CHEBI:37565"/>
        <dbReference type="ChEBI" id="CHEBI:57844"/>
        <dbReference type="ChEBI" id="CHEBI:59789"/>
        <dbReference type="ChEBI" id="CHEBI:131766"/>
        <dbReference type="EC" id="4.1.99.22"/>
    </reaction>
</comment>
<keyword evidence="4 10" id="KW-0547">Nucleotide-binding</keyword>
<feature type="binding site" evidence="10">
    <location>
        <position position="31"/>
    </location>
    <ligand>
        <name>[4Fe-4S] cluster</name>
        <dbReference type="ChEBI" id="CHEBI:49883"/>
        <label>1</label>
        <note>4Fe-4S-S-AdoMet</note>
    </ligand>
</feature>
<feature type="binding site" evidence="10">
    <location>
        <position position="27"/>
    </location>
    <ligand>
        <name>[4Fe-4S] cluster</name>
        <dbReference type="ChEBI" id="CHEBI:49883"/>
        <label>1</label>
        <note>4Fe-4S-S-AdoMet</note>
    </ligand>
</feature>
<dbReference type="EC" id="4.1.99.22" evidence="10"/>
<comment type="function">
    <text evidence="10">Catalyzes the cyclization of GTP to (8S)-3',8-cyclo-7,8-dihydroguanosine 5'-triphosphate.</text>
</comment>
<dbReference type="GO" id="GO:0061799">
    <property type="term" value="F:cyclic pyranopterin monophosphate synthase activity"/>
    <property type="evidence" value="ECO:0007669"/>
    <property type="project" value="TreeGrafter"/>
</dbReference>
<dbReference type="Gene3D" id="3.20.20.70">
    <property type="entry name" value="Aldolase class I"/>
    <property type="match status" value="1"/>
</dbReference>
<comment type="pathway">
    <text evidence="10">Cofactor biosynthesis; molybdopterin biosynthesis.</text>
</comment>
<dbReference type="SMART" id="SM00729">
    <property type="entry name" value="Elp3"/>
    <property type="match status" value="1"/>
</dbReference>
<dbReference type="GeneID" id="99692089"/>
<gene>
    <name evidence="10" type="primary">moaA</name>
    <name evidence="12" type="ORF">F988_00804</name>
</gene>
<dbReference type="SFLD" id="SFLDG01067">
    <property type="entry name" value="SPASM/twitch_domain_containing"/>
    <property type="match status" value="1"/>
</dbReference>
<dbReference type="Pfam" id="PF04055">
    <property type="entry name" value="Radical_SAM"/>
    <property type="match status" value="1"/>
</dbReference>
<dbReference type="SFLD" id="SFLDS00029">
    <property type="entry name" value="Radical_SAM"/>
    <property type="match status" value="1"/>
</dbReference>
<dbReference type="InterPro" id="IPR013483">
    <property type="entry name" value="MoaA"/>
</dbReference>
<dbReference type="CDD" id="cd01335">
    <property type="entry name" value="Radical_SAM"/>
    <property type="match status" value="1"/>
</dbReference>
<dbReference type="InterPro" id="IPR010505">
    <property type="entry name" value="MoaA_twitch"/>
</dbReference>
<dbReference type="NCBIfam" id="TIGR02666">
    <property type="entry name" value="moaA"/>
    <property type="match status" value="1"/>
</dbReference>
<dbReference type="Proteomes" id="UP000023776">
    <property type="component" value="Unassembled WGS sequence"/>
</dbReference>
<dbReference type="HAMAP" id="MF_01225_B">
    <property type="entry name" value="MoaA_B"/>
    <property type="match status" value="1"/>
</dbReference>
<evidence type="ECO:0000259" key="11">
    <source>
        <dbReference type="PROSITE" id="PS51918"/>
    </source>
</evidence>
<keyword evidence="7 10" id="KW-0342">GTP-binding</keyword>
<evidence type="ECO:0000256" key="2">
    <source>
        <dbReference type="ARBA" id="ARBA00022691"/>
    </source>
</evidence>
<keyword evidence="1 10" id="KW-0004">4Fe-4S</keyword>
<keyword evidence="6 10" id="KW-0411">Iron-sulfur</keyword>
<dbReference type="Pfam" id="PF06463">
    <property type="entry name" value="Mob_synth_C"/>
    <property type="match status" value="1"/>
</dbReference>
<dbReference type="GO" id="GO:0005525">
    <property type="term" value="F:GTP binding"/>
    <property type="evidence" value="ECO:0007669"/>
    <property type="project" value="UniProtKB-UniRule"/>
</dbReference>
<feature type="binding site" evidence="10">
    <location>
        <position position="259"/>
    </location>
    <ligand>
        <name>[4Fe-4S] cluster</name>
        <dbReference type="ChEBI" id="CHEBI:49883"/>
        <label>2</label>
        <note>4Fe-4S-substrate</note>
    </ligand>
</feature>
<comment type="subunit">
    <text evidence="10">Monomer and homodimer.</text>
</comment>
<dbReference type="AlphaFoldDB" id="N8RSA5"/>
<feature type="domain" description="Radical SAM core" evidence="11">
    <location>
        <begin position="11"/>
        <end position="240"/>
    </location>
</feature>
<feature type="binding site" evidence="10">
    <location>
        <begin position="261"/>
        <end position="263"/>
    </location>
    <ligand>
        <name>GTP</name>
        <dbReference type="ChEBI" id="CHEBI:37565"/>
    </ligand>
</feature>
<keyword evidence="5 10" id="KW-0408">Iron</keyword>
<feature type="binding site" evidence="10">
    <location>
        <position position="256"/>
    </location>
    <ligand>
        <name>[4Fe-4S] cluster</name>
        <dbReference type="ChEBI" id="CHEBI:49883"/>
        <label>2</label>
        <note>4Fe-4S-substrate</note>
    </ligand>
</feature>
<feature type="binding site" evidence="10">
    <location>
        <position position="69"/>
    </location>
    <ligand>
        <name>GTP</name>
        <dbReference type="ChEBI" id="CHEBI:37565"/>
    </ligand>
</feature>
<evidence type="ECO:0000256" key="3">
    <source>
        <dbReference type="ARBA" id="ARBA00022723"/>
    </source>
</evidence>
<dbReference type="PROSITE" id="PS51918">
    <property type="entry name" value="RADICAL_SAM"/>
    <property type="match status" value="1"/>
</dbReference>
<dbReference type="InterPro" id="IPR050105">
    <property type="entry name" value="MoCo_biosynth_MoaA/MoaC"/>
</dbReference>
<dbReference type="UniPathway" id="UPA00344"/>
<dbReference type="PANTHER" id="PTHR22960:SF0">
    <property type="entry name" value="MOLYBDENUM COFACTOR BIOSYNTHESIS PROTEIN 1"/>
    <property type="match status" value="1"/>
</dbReference>
<feature type="binding site" evidence="10">
    <location>
        <position position="161"/>
    </location>
    <ligand>
        <name>GTP</name>
        <dbReference type="ChEBI" id="CHEBI:37565"/>
    </ligand>
</feature>
<dbReference type="GO" id="GO:1904047">
    <property type="term" value="F:S-adenosyl-L-methionine binding"/>
    <property type="evidence" value="ECO:0007669"/>
    <property type="project" value="UniProtKB-UniRule"/>
</dbReference>
<evidence type="ECO:0000256" key="6">
    <source>
        <dbReference type="ARBA" id="ARBA00023014"/>
    </source>
</evidence>
<comment type="similarity">
    <text evidence="10">Belongs to the radical SAM superfamily. MoaA family.</text>
</comment>
<sequence length="335" mass="38160">MISNSLNFIDQFGRQKKKLRISITDRCNFKCTYCMPEHPIWEKKSNFLSFEELFAFCQIMVDAGIEQIRITGGEPLIRSGVIHFISQLQNLKTKGLKRISLTTNGHYLTKYAHPLKLVGLDDLNVSLDTLNADQFLKITGNKLSPVLDGIEHAIKVGLNLKINTVLMKNINEDQILDLVAWSKERKIQIRFIEFMPLDGNALWTSSDVVNEQQILSVLASKYIVNYVIQNSNPARLYSLDTNYSIGIISTVSNSFCGQCDRIRITAKGELLNCLFAVKGMDLKQQITDYTLTKTTALKQEILQNIHQYIWNKDYGFDSIDKHNKSRRISMNTIGG</sequence>
<dbReference type="InterPro" id="IPR007197">
    <property type="entry name" value="rSAM"/>
</dbReference>